<dbReference type="RefSeq" id="WP_244725385.1">
    <property type="nucleotide sequence ID" value="NZ_JALIRP010000004.1"/>
</dbReference>
<name>A0A9X1WNR4_9BACL</name>
<sequence>MATHRVKKSGKDPPPFTRIDNSLLQDERLSFKARGLLAYMLSKPDHFRFYLDELIKHTTEKKDSIRTGMKELEQQRYTITRTILNKPSDQAIKETNQMYNELYYKFNPQ</sequence>
<dbReference type="AlphaFoldDB" id="A0A9X1WNR4"/>
<evidence type="ECO:0000313" key="3">
    <source>
        <dbReference type="Proteomes" id="UP001139347"/>
    </source>
</evidence>
<proteinExistence type="predicted"/>
<reference evidence="2" key="1">
    <citation type="submission" date="2022-04" db="EMBL/GenBank/DDBJ databases">
        <title>Paenibacillus mangrovi sp. nov., a novel endophytic bacterium isolated from bark of Kandelia candel.</title>
        <authorList>
            <person name="Tuo L."/>
        </authorList>
    </citation>
    <scope>NUCLEOTIDE SEQUENCE</scope>
    <source>
        <strain evidence="2">KQZ6P-2</strain>
    </source>
</reference>
<comment type="caution">
    <text evidence="2">The sequence shown here is derived from an EMBL/GenBank/DDBJ whole genome shotgun (WGS) entry which is preliminary data.</text>
</comment>
<evidence type="ECO:0000256" key="1">
    <source>
        <dbReference type="SAM" id="MobiDB-lite"/>
    </source>
</evidence>
<protein>
    <submittedName>
        <fullName evidence="2">Uncharacterized protein</fullName>
    </submittedName>
</protein>
<keyword evidence="3" id="KW-1185">Reference proteome</keyword>
<gene>
    <name evidence="2" type="ORF">MUG84_12730</name>
</gene>
<dbReference type="EMBL" id="JALIRP010000004">
    <property type="protein sequence ID" value="MCJ8012597.1"/>
    <property type="molecule type" value="Genomic_DNA"/>
</dbReference>
<dbReference type="Proteomes" id="UP001139347">
    <property type="component" value="Unassembled WGS sequence"/>
</dbReference>
<feature type="region of interest" description="Disordered" evidence="1">
    <location>
        <begin position="1"/>
        <end position="20"/>
    </location>
</feature>
<organism evidence="2 3">
    <name type="scientific">Paenibacillus mangrovi</name>
    <dbReference type="NCBI Taxonomy" id="2931978"/>
    <lineage>
        <taxon>Bacteria</taxon>
        <taxon>Bacillati</taxon>
        <taxon>Bacillota</taxon>
        <taxon>Bacilli</taxon>
        <taxon>Bacillales</taxon>
        <taxon>Paenibacillaceae</taxon>
        <taxon>Paenibacillus</taxon>
    </lineage>
</organism>
<accession>A0A9X1WNR4</accession>
<evidence type="ECO:0000313" key="2">
    <source>
        <dbReference type="EMBL" id="MCJ8012597.1"/>
    </source>
</evidence>